<dbReference type="AlphaFoldDB" id="A0A1I0MX96"/>
<sequence>MIKLIASDLDGTILLKDAQSVDNSLFETIHKISEKGIIFAPASGRQYNSLKMLFEPIAKDLMYIAENGSLVMYNEEVLFKSPMDRKLAMEIIEDVYEHCNCEVLVSGLNTAYIKPKAKEYLHRMTSMVKYTTSMVDSFDDIQEDILKVSVCDISGIKNSTEYFTKKWSGKVLTAVSGKLYLDFTANGVNKGTAIKKIQEKLGISPDECMAFGDNYNDIEMLDNVGHSYAMDRAVDDIKKHAKHITESVEMTLKENFL</sequence>
<protein>
    <recommendedName>
        <fullName evidence="3">Cof subfamily of IIB subfamily of haloacid dehalogenase superfamily/HAD-superfamily hydrolase, subfamily IIB</fullName>
    </recommendedName>
</protein>
<dbReference type="Pfam" id="PF08282">
    <property type="entry name" value="Hydrolase_3"/>
    <property type="match status" value="1"/>
</dbReference>
<keyword evidence="2" id="KW-1185">Reference proteome</keyword>
<proteinExistence type="predicted"/>
<dbReference type="PROSITE" id="PS01228">
    <property type="entry name" value="COF_1"/>
    <property type="match status" value="1"/>
</dbReference>
<dbReference type="PROSITE" id="PS01229">
    <property type="entry name" value="COF_2"/>
    <property type="match status" value="1"/>
</dbReference>
<dbReference type="SFLD" id="SFLDG01140">
    <property type="entry name" value="C2.B:_Phosphomannomutase_and_P"/>
    <property type="match status" value="1"/>
</dbReference>
<evidence type="ECO:0000313" key="2">
    <source>
        <dbReference type="Proteomes" id="UP000199701"/>
    </source>
</evidence>
<dbReference type="SFLD" id="SFLDS00003">
    <property type="entry name" value="Haloacid_Dehalogenase"/>
    <property type="match status" value="1"/>
</dbReference>
<dbReference type="PANTHER" id="PTHR10000:SF53">
    <property type="entry name" value="5-AMINO-6-(5-PHOSPHO-D-RIBITYLAMINO)URACIL PHOSPHATASE YBJI-RELATED"/>
    <property type="match status" value="1"/>
</dbReference>
<evidence type="ECO:0000313" key="1">
    <source>
        <dbReference type="EMBL" id="SEV93275.1"/>
    </source>
</evidence>
<dbReference type="NCBIfam" id="TIGR01484">
    <property type="entry name" value="HAD-SF-IIB"/>
    <property type="match status" value="1"/>
</dbReference>
<dbReference type="STRING" id="99656.SAMN05421659_102216"/>
<dbReference type="EMBL" id="FOJI01000002">
    <property type="protein sequence ID" value="SEV93275.1"/>
    <property type="molecule type" value="Genomic_DNA"/>
</dbReference>
<dbReference type="InterPro" id="IPR023214">
    <property type="entry name" value="HAD_sf"/>
</dbReference>
<name>A0A1I0MX96_9FIRM</name>
<dbReference type="Gene3D" id="3.40.50.1000">
    <property type="entry name" value="HAD superfamily/HAD-like"/>
    <property type="match status" value="1"/>
</dbReference>
<dbReference type="GO" id="GO:0016791">
    <property type="term" value="F:phosphatase activity"/>
    <property type="evidence" value="ECO:0007669"/>
    <property type="project" value="TreeGrafter"/>
</dbReference>
<accession>A0A1I0MX96</accession>
<dbReference type="Gene3D" id="3.30.1240.10">
    <property type="match status" value="1"/>
</dbReference>
<dbReference type="RefSeq" id="WP_092450612.1">
    <property type="nucleotide sequence ID" value="NZ_FOJI01000002.1"/>
</dbReference>
<dbReference type="InterPro" id="IPR006379">
    <property type="entry name" value="HAD-SF_hydro_IIB"/>
</dbReference>
<dbReference type="GO" id="GO:0000287">
    <property type="term" value="F:magnesium ion binding"/>
    <property type="evidence" value="ECO:0007669"/>
    <property type="project" value="TreeGrafter"/>
</dbReference>
<organism evidence="1 2">
    <name type="scientific">[Clostridium] fimetarium</name>
    <dbReference type="NCBI Taxonomy" id="99656"/>
    <lineage>
        <taxon>Bacteria</taxon>
        <taxon>Bacillati</taxon>
        <taxon>Bacillota</taxon>
        <taxon>Clostridia</taxon>
        <taxon>Lachnospirales</taxon>
        <taxon>Lachnospiraceae</taxon>
    </lineage>
</organism>
<dbReference type="InterPro" id="IPR036412">
    <property type="entry name" value="HAD-like_sf"/>
</dbReference>
<dbReference type="Proteomes" id="UP000199701">
    <property type="component" value="Unassembled WGS sequence"/>
</dbReference>
<gene>
    <name evidence="1" type="ORF">SAMN05421659_102216</name>
</gene>
<reference evidence="1 2" key="1">
    <citation type="submission" date="2016-10" db="EMBL/GenBank/DDBJ databases">
        <authorList>
            <person name="de Groot N.N."/>
        </authorList>
    </citation>
    <scope>NUCLEOTIDE SEQUENCE [LARGE SCALE GENOMIC DNA]</scope>
    <source>
        <strain evidence="1 2">DSM 9179</strain>
    </source>
</reference>
<dbReference type="OrthoDB" id="9814970at2"/>
<evidence type="ECO:0008006" key="3">
    <source>
        <dbReference type="Google" id="ProtNLM"/>
    </source>
</evidence>
<dbReference type="SUPFAM" id="SSF56784">
    <property type="entry name" value="HAD-like"/>
    <property type="match status" value="1"/>
</dbReference>
<dbReference type="PANTHER" id="PTHR10000">
    <property type="entry name" value="PHOSPHOSERINE PHOSPHATASE"/>
    <property type="match status" value="1"/>
</dbReference>
<dbReference type="NCBIfam" id="TIGR00099">
    <property type="entry name" value="Cof-subfamily"/>
    <property type="match status" value="1"/>
</dbReference>
<dbReference type="GO" id="GO:0005829">
    <property type="term" value="C:cytosol"/>
    <property type="evidence" value="ECO:0007669"/>
    <property type="project" value="TreeGrafter"/>
</dbReference>
<dbReference type="InterPro" id="IPR000150">
    <property type="entry name" value="Cof"/>
</dbReference>